<dbReference type="PROSITE" id="PS52016">
    <property type="entry name" value="TONB_DEPENDENT_REC_3"/>
    <property type="match status" value="1"/>
</dbReference>
<evidence type="ECO:0000256" key="3">
    <source>
        <dbReference type="ARBA" id="ARBA00022452"/>
    </source>
</evidence>
<dbReference type="InterPro" id="IPR039426">
    <property type="entry name" value="TonB-dep_rcpt-like"/>
</dbReference>
<dbReference type="Pfam" id="PF00593">
    <property type="entry name" value="TonB_dep_Rec_b-barrel"/>
    <property type="match status" value="1"/>
</dbReference>
<dbReference type="InterPro" id="IPR000531">
    <property type="entry name" value="Beta-barrel_TonB"/>
</dbReference>
<keyword evidence="8 12" id="KW-0798">TonB box</keyword>
<keyword evidence="10 11" id="KW-0998">Cell outer membrane</keyword>
<dbReference type="Proteomes" id="UP001521137">
    <property type="component" value="Unassembled WGS sequence"/>
</dbReference>
<dbReference type="InterPro" id="IPR012910">
    <property type="entry name" value="Plug_dom"/>
</dbReference>
<evidence type="ECO:0000256" key="4">
    <source>
        <dbReference type="ARBA" id="ARBA00022496"/>
    </source>
</evidence>
<evidence type="ECO:0000259" key="14">
    <source>
        <dbReference type="Pfam" id="PF07715"/>
    </source>
</evidence>
<evidence type="ECO:0000256" key="7">
    <source>
        <dbReference type="ARBA" id="ARBA00023065"/>
    </source>
</evidence>
<evidence type="ECO:0000256" key="1">
    <source>
        <dbReference type="ARBA" id="ARBA00004571"/>
    </source>
</evidence>
<feature type="domain" description="TonB-dependent receptor plug" evidence="14">
    <location>
        <begin position="74"/>
        <end position="180"/>
    </location>
</feature>
<keyword evidence="7" id="KW-0406">Ion transport</keyword>
<comment type="subcellular location">
    <subcellularLocation>
        <location evidence="1 11">Cell outer membrane</location>
        <topology evidence="1 11">Multi-pass membrane protein</topology>
    </subcellularLocation>
</comment>
<protein>
    <submittedName>
        <fullName evidence="15">TonB-dependent receptor</fullName>
    </submittedName>
</protein>
<dbReference type="RefSeq" id="WP_235314200.1">
    <property type="nucleotide sequence ID" value="NZ_JAKGAS010000014.1"/>
</dbReference>
<organism evidence="15 16">
    <name type="scientific">Paraglaciecola algarum</name>
    <dbReference type="NCBI Taxonomy" id="3050085"/>
    <lineage>
        <taxon>Bacteria</taxon>
        <taxon>Pseudomonadati</taxon>
        <taxon>Pseudomonadota</taxon>
        <taxon>Gammaproteobacteria</taxon>
        <taxon>Alteromonadales</taxon>
        <taxon>Alteromonadaceae</taxon>
        <taxon>Paraglaciecola</taxon>
    </lineage>
</organism>
<evidence type="ECO:0000313" key="15">
    <source>
        <dbReference type="EMBL" id="MCF2950099.1"/>
    </source>
</evidence>
<evidence type="ECO:0000256" key="8">
    <source>
        <dbReference type="ARBA" id="ARBA00023077"/>
    </source>
</evidence>
<keyword evidence="6" id="KW-0408">Iron</keyword>
<keyword evidence="4" id="KW-0410">Iron transport</keyword>
<dbReference type="PANTHER" id="PTHR32552:SF81">
    <property type="entry name" value="TONB-DEPENDENT OUTER MEMBRANE RECEPTOR"/>
    <property type="match status" value="1"/>
</dbReference>
<evidence type="ECO:0000256" key="6">
    <source>
        <dbReference type="ARBA" id="ARBA00023004"/>
    </source>
</evidence>
<evidence type="ECO:0000256" key="9">
    <source>
        <dbReference type="ARBA" id="ARBA00023136"/>
    </source>
</evidence>
<name>A0ABS9DAZ4_9ALTE</name>
<evidence type="ECO:0000256" key="11">
    <source>
        <dbReference type="PROSITE-ProRule" id="PRU01360"/>
    </source>
</evidence>
<evidence type="ECO:0000259" key="13">
    <source>
        <dbReference type="Pfam" id="PF00593"/>
    </source>
</evidence>
<comment type="caution">
    <text evidence="15">The sequence shown here is derived from an EMBL/GenBank/DDBJ whole genome shotgun (WGS) entry which is preliminary data.</text>
</comment>
<dbReference type="Gene3D" id="2.40.170.20">
    <property type="entry name" value="TonB-dependent receptor, beta-barrel domain"/>
    <property type="match status" value="2"/>
</dbReference>
<keyword evidence="2 11" id="KW-0813">Transport</keyword>
<evidence type="ECO:0000256" key="5">
    <source>
        <dbReference type="ARBA" id="ARBA00022692"/>
    </source>
</evidence>
<keyword evidence="3 11" id="KW-1134">Transmembrane beta strand</keyword>
<dbReference type="PANTHER" id="PTHR32552">
    <property type="entry name" value="FERRICHROME IRON RECEPTOR-RELATED"/>
    <property type="match status" value="1"/>
</dbReference>
<gene>
    <name evidence="15" type="ORF">L0668_18435</name>
</gene>
<evidence type="ECO:0000256" key="12">
    <source>
        <dbReference type="RuleBase" id="RU003357"/>
    </source>
</evidence>
<reference evidence="15 16" key="1">
    <citation type="submission" date="2022-01" db="EMBL/GenBank/DDBJ databases">
        <title>Paraglaciecola sp. G1-23.</title>
        <authorList>
            <person name="Jin M.S."/>
            <person name="Han D.M."/>
            <person name="Kim H.M."/>
            <person name="Jeon C.O."/>
        </authorList>
    </citation>
    <scope>NUCLEOTIDE SEQUENCE [LARGE SCALE GENOMIC DNA]</scope>
    <source>
        <strain evidence="15 16">G1-23</strain>
    </source>
</reference>
<comment type="similarity">
    <text evidence="11 12">Belongs to the TonB-dependent receptor family.</text>
</comment>
<dbReference type="EMBL" id="JAKGAS010000014">
    <property type="protein sequence ID" value="MCF2950099.1"/>
    <property type="molecule type" value="Genomic_DNA"/>
</dbReference>
<keyword evidence="15" id="KW-0675">Receptor</keyword>
<feature type="domain" description="TonB-dependent receptor-like beta-barrel" evidence="13">
    <location>
        <begin position="272"/>
        <end position="801"/>
    </location>
</feature>
<dbReference type="InterPro" id="IPR036942">
    <property type="entry name" value="Beta-barrel_TonB_sf"/>
</dbReference>
<keyword evidence="9 11" id="KW-0472">Membrane</keyword>
<proteinExistence type="inferred from homology"/>
<sequence>MNHSQTPAHVVYRPSQLFGPLKTLLAKSIALAVSCSILSSSAFSQDSYSQDTNTDDGFKFEVIEVTSQKRVQNVMQVPITVGIINADLLEESSSIGLADVDKFIPGFDFSDANVTQAGVKIRGVSSPNISVGGDPSAATFYDDVYMPRAAQNVVFSDIERVEVLKGPQGTLFGRNAATGVVSIIPKKPSDDTEGFGKFSWGTDNLQRYEGMANVALSNNLYLRVNGLVSLQDGIVQNTAKPEWNKNNKIWDLGDKNHKAARIALLWDISTGTEFQLSLDLDDLNQAPPMAIGLSAYASHGGTQPFASYTENDVRKGVESRDMYGVTAKFIHEFDDNWSMKYVASVRDWQTVNREDEDGTADITRYFDTSNNEDSDIFYTELQFNCVSARVSAVTGFSYSKENVTQTSELNITTDAVARIVTQDLNNEIRGGVAQQIAAAIGGTSDEITQAVFGPGVTFDAVVDSQFSELGLPMDHLWNPGEWASALNALGYGSTITAALGMPGADLNDGLVLLAGDAIYEVVSQTLGVPEIFGPSHSGQFWQESVNNTGTFTNWGAFADVDFAINDKWHVIAGLRYSNDEKDFAWYIPETSYAAVRPGVSNQLFPQVDISATDSWSKVTGRLVTNYQINDDNFVFASYSTGYKSGGFDSLTPISQADGQEAFAPEDVANFELGYKGILSDSFITNISYYQMELDNFQVAVESKQPGSTTAVSTIINENRSINGIEIDAKWNVSDAITVGIVTDFRNTDADRPSFYNAEGELLDATSTSSDNDTNYTATLDWFPDSKYGAINVHIDYVFVENTNAQRSDILPFQLAIPEYLSDRKNLSARISLSTNDDSMEMAFWGRNLLNERYIEGISNLTRAFFGTSFARINRGREIGMDFKYNF</sequence>
<dbReference type="SUPFAM" id="SSF56935">
    <property type="entry name" value="Porins"/>
    <property type="match status" value="1"/>
</dbReference>
<evidence type="ECO:0000256" key="10">
    <source>
        <dbReference type="ARBA" id="ARBA00023237"/>
    </source>
</evidence>
<keyword evidence="5 11" id="KW-0812">Transmembrane</keyword>
<dbReference type="Pfam" id="PF07715">
    <property type="entry name" value="Plug"/>
    <property type="match status" value="1"/>
</dbReference>
<evidence type="ECO:0000313" key="16">
    <source>
        <dbReference type="Proteomes" id="UP001521137"/>
    </source>
</evidence>
<keyword evidence="16" id="KW-1185">Reference proteome</keyword>
<evidence type="ECO:0000256" key="2">
    <source>
        <dbReference type="ARBA" id="ARBA00022448"/>
    </source>
</evidence>
<accession>A0ABS9DAZ4</accession>